<organism evidence="3 4">
    <name type="scientific">Trichoderma citrinoviride</name>
    <dbReference type="NCBI Taxonomy" id="58853"/>
    <lineage>
        <taxon>Eukaryota</taxon>
        <taxon>Fungi</taxon>
        <taxon>Dikarya</taxon>
        <taxon>Ascomycota</taxon>
        <taxon>Pezizomycotina</taxon>
        <taxon>Sordariomycetes</taxon>
        <taxon>Hypocreomycetidae</taxon>
        <taxon>Hypocreales</taxon>
        <taxon>Hypocreaceae</taxon>
        <taxon>Trichoderma</taxon>
    </lineage>
</organism>
<name>A0A2T4AYX5_9HYPO</name>
<dbReference type="OrthoDB" id="429813at2759"/>
<dbReference type="Pfam" id="PF07993">
    <property type="entry name" value="NAD_binding_4"/>
    <property type="match status" value="1"/>
</dbReference>
<proteinExistence type="inferred from homology"/>
<dbReference type="GO" id="GO:0006629">
    <property type="term" value="P:lipid metabolic process"/>
    <property type="evidence" value="ECO:0007669"/>
    <property type="project" value="UniProtKB-KW"/>
</dbReference>
<dbReference type="GO" id="GO:0080019">
    <property type="term" value="F:alcohol-forming very long-chain fatty acyl-CoA reductase activity"/>
    <property type="evidence" value="ECO:0007669"/>
    <property type="project" value="InterPro"/>
</dbReference>
<comment type="similarity">
    <text evidence="1">Belongs to the fatty acyl-CoA reductase family.</text>
</comment>
<dbReference type="PANTHER" id="PTHR11011">
    <property type="entry name" value="MALE STERILITY PROTEIN 2-RELATED"/>
    <property type="match status" value="1"/>
</dbReference>
<dbReference type="EC" id="1.2.1.84" evidence="1"/>
<dbReference type="GO" id="GO:0102965">
    <property type="term" value="F:alcohol-forming long-chain fatty acyl-CoA reductase activity"/>
    <property type="evidence" value="ECO:0007669"/>
    <property type="project" value="UniProtKB-EC"/>
</dbReference>
<dbReference type="RefSeq" id="XP_024745592.1">
    <property type="nucleotide sequence ID" value="XM_024891791.1"/>
</dbReference>
<dbReference type="CDD" id="cd05236">
    <property type="entry name" value="FAR-N_SDR_e"/>
    <property type="match status" value="1"/>
</dbReference>
<accession>A0A2T4AYX5</accession>
<comment type="function">
    <text evidence="1">Catalyzes the reduction of fatty acyl-CoA to fatty alcohols.</text>
</comment>
<reference evidence="4" key="1">
    <citation type="submission" date="2016-07" db="EMBL/GenBank/DDBJ databases">
        <title>Multiple horizontal gene transfer events from other fungi enriched the ability of initially mycotrophic Trichoderma (Ascomycota) to feed on dead plant biomass.</title>
        <authorList>
            <consortium name="DOE Joint Genome Institute"/>
            <person name="Atanasova L."/>
            <person name="Chenthamara K."/>
            <person name="Zhang J."/>
            <person name="Grujic M."/>
            <person name="Henrissat B."/>
            <person name="Kuo A."/>
            <person name="Aerts A."/>
            <person name="Salamov A."/>
            <person name="Lipzen A."/>
            <person name="Labutti K."/>
            <person name="Barry K."/>
            <person name="Miao Y."/>
            <person name="Rahimi M.J."/>
            <person name="Shen Q."/>
            <person name="Grigoriev I.V."/>
            <person name="Kubicek C.P."/>
            <person name="Druzhinina I.S."/>
        </authorList>
    </citation>
    <scope>NUCLEOTIDE SEQUENCE [LARGE SCALE GENOMIC DNA]</scope>
    <source>
        <strain evidence="4">TUCIM 6016</strain>
    </source>
</reference>
<keyword evidence="4" id="KW-1185">Reference proteome</keyword>
<keyword evidence="1" id="KW-0443">Lipid metabolism</keyword>
<protein>
    <recommendedName>
        <fullName evidence="1">Fatty acyl-CoA reductase</fullName>
        <ecNumber evidence="1">1.2.1.84</ecNumber>
    </recommendedName>
</protein>
<dbReference type="Proteomes" id="UP000241546">
    <property type="component" value="Unassembled WGS sequence"/>
</dbReference>
<evidence type="ECO:0000313" key="4">
    <source>
        <dbReference type="Proteomes" id="UP000241546"/>
    </source>
</evidence>
<dbReference type="SUPFAM" id="SSF51735">
    <property type="entry name" value="NAD(P)-binding Rossmann-fold domains"/>
    <property type="match status" value="1"/>
</dbReference>
<evidence type="ECO:0000313" key="3">
    <source>
        <dbReference type="EMBL" id="PTB62272.1"/>
    </source>
</evidence>
<dbReference type="InterPro" id="IPR026055">
    <property type="entry name" value="FAR"/>
</dbReference>
<dbReference type="InterPro" id="IPR036291">
    <property type="entry name" value="NAD(P)-bd_dom_sf"/>
</dbReference>
<keyword evidence="1" id="KW-0521">NADP</keyword>
<dbReference type="AlphaFoldDB" id="A0A2T4AYX5"/>
<evidence type="ECO:0000259" key="2">
    <source>
        <dbReference type="Pfam" id="PF07993"/>
    </source>
</evidence>
<keyword evidence="1" id="KW-0560">Oxidoreductase</keyword>
<evidence type="ECO:0000256" key="1">
    <source>
        <dbReference type="RuleBase" id="RU363097"/>
    </source>
</evidence>
<dbReference type="EMBL" id="KZ680224">
    <property type="protein sequence ID" value="PTB62272.1"/>
    <property type="molecule type" value="Genomic_DNA"/>
</dbReference>
<dbReference type="InterPro" id="IPR013120">
    <property type="entry name" value="FAR_NAD-bd"/>
</dbReference>
<dbReference type="GeneID" id="36599909"/>
<keyword evidence="1" id="KW-0444">Lipid biosynthesis</keyword>
<dbReference type="Gene3D" id="3.40.50.720">
    <property type="entry name" value="NAD(P)-binding Rossmann-like Domain"/>
    <property type="match status" value="1"/>
</dbReference>
<comment type="catalytic activity">
    <reaction evidence="1">
        <text>a long-chain fatty acyl-CoA + 2 NADPH + 2 H(+) = a long-chain primary fatty alcohol + 2 NADP(+) + CoA</text>
        <dbReference type="Rhea" id="RHEA:52716"/>
        <dbReference type="ChEBI" id="CHEBI:15378"/>
        <dbReference type="ChEBI" id="CHEBI:57287"/>
        <dbReference type="ChEBI" id="CHEBI:57783"/>
        <dbReference type="ChEBI" id="CHEBI:58349"/>
        <dbReference type="ChEBI" id="CHEBI:77396"/>
        <dbReference type="ChEBI" id="CHEBI:83139"/>
        <dbReference type="EC" id="1.2.1.84"/>
    </reaction>
</comment>
<gene>
    <name evidence="3" type="ORF">BBK36DRAFT_1129973</name>
</gene>
<feature type="domain" description="Thioester reductase (TE)" evidence="2">
    <location>
        <begin position="13"/>
        <end position="292"/>
    </location>
</feature>
<feature type="non-terminal residue" evidence="3">
    <location>
        <position position="298"/>
    </location>
</feature>
<sequence length="298" mass="32400">MSEHQANGKTIFLTGATGFLGKVVLEELIRRRYELNVGKVIVLIRPSKQSTVGIATREADLASRFYGEVATSKCFAKLPSDWTRHVQPVYGDLGQAHCGLDASTYESISRETTHIIHCAACVQFDLSLSESLDINLKGTLAILQLARMCLKLERFVYTSTAYVTPHKGNNPIHEVLAPLGPWISAQEILDTLYSGSINETELLRQTGHPNTYTLSKCITEHIVLKSCDSIPLIIVRPSIITAALERPYPAWSDSASAGVGLVLGVQDGGVSALTGNPTAFVNLVPVDFVADFLVDEAF</sequence>